<dbReference type="Proteomes" id="UP000663829">
    <property type="component" value="Unassembled WGS sequence"/>
</dbReference>
<feature type="compositionally biased region" description="Polar residues" evidence="1">
    <location>
        <begin position="43"/>
        <end position="57"/>
    </location>
</feature>
<dbReference type="Proteomes" id="UP000681722">
    <property type="component" value="Unassembled WGS sequence"/>
</dbReference>
<dbReference type="OrthoDB" id="2016540at2759"/>
<feature type="transmembrane region" description="Helical" evidence="2">
    <location>
        <begin position="390"/>
        <end position="410"/>
    </location>
</feature>
<feature type="region of interest" description="Disordered" evidence="1">
    <location>
        <begin position="1"/>
        <end position="129"/>
    </location>
</feature>
<evidence type="ECO:0000313" key="5">
    <source>
        <dbReference type="Proteomes" id="UP000663829"/>
    </source>
</evidence>
<keyword evidence="2" id="KW-0472">Membrane</keyword>
<evidence type="ECO:0000313" key="4">
    <source>
        <dbReference type="EMBL" id="CAF3648648.1"/>
    </source>
</evidence>
<keyword evidence="5" id="KW-1185">Reference proteome</keyword>
<proteinExistence type="predicted"/>
<protein>
    <submittedName>
        <fullName evidence="3">Uncharacterized protein</fullName>
    </submittedName>
</protein>
<dbReference type="EMBL" id="CAJNOQ010001020">
    <property type="protein sequence ID" value="CAF0860975.1"/>
    <property type="molecule type" value="Genomic_DNA"/>
</dbReference>
<dbReference type="EMBL" id="CAJOBC010001020">
    <property type="protein sequence ID" value="CAF3648648.1"/>
    <property type="molecule type" value="Genomic_DNA"/>
</dbReference>
<feature type="compositionally biased region" description="Basic and acidic residues" evidence="1">
    <location>
        <begin position="96"/>
        <end position="105"/>
    </location>
</feature>
<feature type="transmembrane region" description="Helical" evidence="2">
    <location>
        <begin position="207"/>
        <end position="226"/>
    </location>
</feature>
<evidence type="ECO:0000313" key="3">
    <source>
        <dbReference type="EMBL" id="CAF0860975.1"/>
    </source>
</evidence>
<feature type="compositionally biased region" description="Polar residues" evidence="1">
    <location>
        <begin position="69"/>
        <end position="84"/>
    </location>
</feature>
<keyword evidence="2" id="KW-1133">Transmembrane helix</keyword>
<dbReference type="AlphaFoldDB" id="A0A813WWR6"/>
<comment type="caution">
    <text evidence="3">The sequence shown here is derived from an EMBL/GenBank/DDBJ whole genome shotgun (WGS) entry which is preliminary data.</text>
</comment>
<evidence type="ECO:0000256" key="2">
    <source>
        <dbReference type="SAM" id="Phobius"/>
    </source>
</evidence>
<name>A0A813WWR6_9BILA</name>
<feature type="transmembrane region" description="Helical" evidence="2">
    <location>
        <begin position="422"/>
        <end position="451"/>
    </location>
</feature>
<accession>A0A813WWR6</accession>
<keyword evidence="2" id="KW-0812">Transmembrane</keyword>
<evidence type="ECO:0000256" key="1">
    <source>
        <dbReference type="SAM" id="MobiDB-lite"/>
    </source>
</evidence>
<feature type="compositionally biased region" description="Polar residues" evidence="1">
    <location>
        <begin position="106"/>
        <end position="117"/>
    </location>
</feature>
<feature type="transmembrane region" description="Helical" evidence="2">
    <location>
        <begin position="176"/>
        <end position="195"/>
    </location>
</feature>
<organism evidence="3 5">
    <name type="scientific">Didymodactylos carnosus</name>
    <dbReference type="NCBI Taxonomy" id="1234261"/>
    <lineage>
        <taxon>Eukaryota</taxon>
        <taxon>Metazoa</taxon>
        <taxon>Spiralia</taxon>
        <taxon>Gnathifera</taxon>
        <taxon>Rotifera</taxon>
        <taxon>Eurotatoria</taxon>
        <taxon>Bdelloidea</taxon>
        <taxon>Philodinida</taxon>
        <taxon>Philodinidae</taxon>
        <taxon>Didymodactylos</taxon>
    </lineage>
</organism>
<reference evidence="3" key="1">
    <citation type="submission" date="2021-02" db="EMBL/GenBank/DDBJ databases">
        <authorList>
            <person name="Nowell W R."/>
        </authorList>
    </citation>
    <scope>NUCLEOTIDE SEQUENCE</scope>
</reference>
<feature type="transmembrane region" description="Helical" evidence="2">
    <location>
        <begin position="507"/>
        <end position="528"/>
    </location>
</feature>
<sequence>MPSKKRKDHENNLTKPLQNGGDSHHNQNRQTNGHITASKEDQNVSYYPTSNDKSQTQTRRRPHFERQQQHISKTSPVDSNSQPSYHKHSPSSTLSKSEKSKHPKGDNNSASSTSLPSKQILLTKEKTPKSQKEMLRHELSKLVLWRRPILTVQYFVYELFYLIRHYLTKFISFRKTLAFSIFLCFILISIYHTEGRHKKTIDQIETILLWSLYWLGLGVMSSVGLGTGLHTFLLYLGPFVAQVTIAAYECGSIKFPKPPYPNEIVCPTTTIAPQTTTLETSTVSSSITNDTLATDLAALLLDTSSTLMNGPISFWKILWKVKLEAFLWGLGTALGELPPYFVARTARAHNLDTDDNTELLGFDELLLNAELNPSRNLSLFERMRYTIFRLIKRIGFWGILLCASIPNPLFDLAGLTCGYFSIPFWTFFTATVLGKALIKMSIQTIFVIFLFSEHHMEHIIKIMKQIPYYGRSLQAPFKEWLIVQKKKMHRKLGEPASISKASLLSRIFDVVVIVMVCFFIVSIINSLAQRYYKRTRSYLKTM</sequence>
<gene>
    <name evidence="3" type="ORF">GPM918_LOCUS6585</name>
    <name evidence="4" type="ORF">SRO942_LOCUS6585</name>
</gene>